<evidence type="ECO:0000256" key="3">
    <source>
        <dbReference type="ARBA" id="ARBA00022525"/>
    </source>
</evidence>
<dbReference type="Pfam" id="PF14543">
    <property type="entry name" value="TAXi_N"/>
    <property type="match status" value="1"/>
</dbReference>
<name>A0A8S0SD14_OLEEU</name>
<dbReference type="InterPro" id="IPR032861">
    <property type="entry name" value="TAXi_N"/>
</dbReference>
<organism evidence="7 8">
    <name type="scientific">Olea europaea subsp. europaea</name>
    <dbReference type="NCBI Taxonomy" id="158383"/>
    <lineage>
        <taxon>Eukaryota</taxon>
        <taxon>Viridiplantae</taxon>
        <taxon>Streptophyta</taxon>
        <taxon>Embryophyta</taxon>
        <taxon>Tracheophyta</taxon>
        <taxon>Spermatophyta</taxon>
        <taxon>Magnoliopsida</taxon>
        <taxon>eudicotyledons</taxon>
        <taxon>Gunneridae</taxon>
        <taxon>Pentapetalae</taxon>
        <taxon>asterids</taxon>
        <taxon>lamiids</taxon>
        <taxon>Lamiales</taxon>
        <taxon>Oleaceae</taxon>
        <taxon>Oleeae</taxon>
        <taxon>Olea</taxon>
    </lineage>
</organism>
<dbReference type="InterPro" id="IPR032799">
    <property type="entry name" value="TAXi_C"/>
</dbReference>
<protein>
    <submittedName>
        <fullName evidence="7">Basic 7S globulin-like</fullName>
    </submittedName>
</protein>
<evidence type="ECO:0000259" key="6">
    <source>
        <dbReference type="PROSITE" id="PS51767"/>
    </source>
</evidence>
<dbReference type="Proteomes" id="UP000594638">
    <property type="component" value="Unassembled WGS sequence"/>
</dbReference>
<accession>A0A8S0SD14</accession>
<reference evidence="7 8" key="1">
    <citation type="submission" date="2019-12" db="EMBL/GenBank/DDBJ databases">
        <authorList>
            <person name="Alioto T."/>
            <person name="Alioto T."/>
            <person name="Gomez Garrido J."/>
        </authorList>
    </citation>
    <scope>NUCLEOTIDE SEQUENCE [LARGE SCALE GENOMIC DNA]</scope>
</reference>
<dbReference type="AlphaFoldDB" id="A0A8S0SD14"/>
<dbReference type="Gene3D" id="2.40.70.10">
    <property type="entry name" value="Acid Proteases"/>
    <property type="match status" value="2"/>
</dbReference>
<dbReference type="EMBL" id="CACTIH010004283">
    <property type="protein sequence ID" value="CAA2990429.1"/>
    <property type="molecule type" value="Genomic_DNA"/>
</dbReference>
<comment type="caution">
    <text evidence="7">The sequence shown here is derived from an EMBL/GenBank/DDBJ whole genome shotgun (WGS) entry which is preliminary data.</text>
</comment>
<evidence type="ECO:0000256" key="2">
    <source>
        <dbReference type="ARBA" id="ARBA00007447"/>
    </source>
</evidence>
<dbReference type="Gramene" id="OE9A081016T1">
    <property type="protein sequence ID" value="OE9A081016C1"/>
    <property type="gene ID" value="OE9A081016"/>
</dbReference>
<evidence type="ECO:0000313" key="7">
    <source>
        <dbReference type="EMBL" id="CAA2990429.1"/>
    </source>
</evidence>
<dbReference type="InterPro" id="IPR021109">
    <property type="entry name" value="Peptidase_aspartic_dom_sf"/>
</dbReference>
<evidence type="ECO:0000256" key="4">
    <source>
        <dbReference type="ARBA" id="ARBA00022729"/>
    </source>
</evidence>
<evidence type="ECO:0000313" key="8">
    <source>
        <dbReference type="Proteomes" id="UP000594638"/>
    </source>
</evidence>
<feature type="signal peptide" evidence="5">
    <location>
        <begin position="1"/>
        <end position="21"/>
    </location>
</feature>
<comment type="subcellular location">
    <subcellularLocation>
        <location evidence="1">Secreted</location>
        <location evidence="1">Extracellular space</location>
    </subcellularLocation>
</comment>
<dbReference type="GO" id="GO:0006508">
    <property type="term" value="P:proteolysis"/>
    <property type="evidence" value="ECO:0007669"/>
    <property type="project" value="InterPro"/>
</dbReference>
<dbReference type="PANTHER" id="PTHR47965">
    <property type="entry name" value="ASPARTYL PROTEASE-RELATED"/>
    <property type="match status" value="1"/>
</dbReference>
<comment type="similarity">
    <text evidence="2">Belongs to the peptidase A1 family.</text>
</comment>
<evidence type="ECO:0000256" key="5">
    <source>
        <dbReference type="SAM" id="SignalP"/>
    </source>
</evidence>
<keyword evidence="3" id="KW-0964">Secreted</keyword>
<dbReference type="PANTHER" id="PTHR47965:SF68">
    <property type="entry name" value="BASIC 7S GLOBULIN-LIKE"/>
    <property type="match status" value="1"/>
</dbReference>
<feature type="chain" id="PRO_5035730843" evidence="5">
    <location>
        <begin position="22"/>
        <end position="425"/>
    </location>
</feature>
<keyword evidence="4 5" id="KW-0732">Signal</keyword>
<dbReference type="SUPFAM" id="SSF50630">
    <property type="entry name" value="Acid proteases"/>
    <property type="match status" value="1"/>
</dbReference>
<evidence type="ECO:0000256" key="1">
    <source>
        <dbReference type="ARBA" id="ARBA00004239"/>
    </source>
</evidence>
<dbReference type="GO" id="GO:0004190">
    <property type="term" value="F:aspartic-type endopeptidase activity"/>
    <property type="evidence" value="ECO:0007669"/>
    <property type="project" value="InterPro"/>
</dbReference>
<dbReference type="OrthoDB" id="1882431at2759"/>
<feature type="domain" description="Peptidase A1" evidence="6">
    <location>
        <begin position="41"/>
        <end position="409"/>
    </location>
</feature>
<gene>
    <name evidence="7" type="ORF">OLEA9_A081016</name>
</gene>
<dbReference type="Pfam" id="PF14541">
    <property type="entry name" value="TAXi_C"/>
    <property type="match status" value="1"/>
</dbReference>
<dbReference type="InterPro" id="IPR033121">
    <property type="entry name" value="PEPTIDASE_A1"/>
</dbReference>
<sequence>MVPSLVITLFSFLVLFSLSNAATKPKGFIFPIKKDSTSLQYYTTIQIGANSTSLDVVVDLGGKFFWFNSAEYFSAASTYRPIRCGTKLCRIANGVGCVFCFLSPPVPGCTNNTCSDYAHNPFTGTLGYSGLGEDTFHVYATNGAKYVSPHFPFQFSDPVLREGLATVTQGLIGLGRTNIALQAQLASSFKLRQKFALCVPSSGDGNIIIGGGPYNAPFQKISKSLFSTSLIRNPVATWPNEKIGNLTVEYFINVKSIRVGNKTLSLNATLLSIDKNGNGGTNLRTVRPYTILHTSIFRALANEFVKEAAAMNIKRVASVAPFGACFNSKTIANSKTGPVVPTIDLVLQSKSVYWRFYGSNSMVKVNNDVLCLGFVDGGLDPITSISVGGHQLENYLLEFEVTSSKLGFSPSLQLSDTSCSQFKAS</sequence>
<keyword evidence="8" id="KW-1185">Reference proteome</keyword>
<dbReference type="InterPro" id="IPR001461">
    <property type="entry name" value="Aspartic_peptidase_A1"/>
</dbReference>
<proteinExistence type="inferred from homology"/>
<dbReference type="PROSITE" id="PS51767">
    <property type="entry name" value="PEPTIDASE_A1"/>
    <property type="match status" value="1"/>
</dbReference>
<dbReference type="FunFam" id="2.40.70.10:FF:000041">
    <property type="entry name" value="Basic 7S globulin"/>
    <property type="match status" value="1"/>
</dbReference>
<dbReference type="GO" id="GO:0005576">
    <property type="term" value="C:extracellular region"/>
    <property type="evidence" value="ECO:0007669"/>
    <property type="project" value="UniProtKB-SubCell"/>
</dbReference>